<comment type="similarity">
    <text evidence="2">Belongs to the DtxR/MntR family.</text>
</comment>
<dbReference type="GO" id="GO:0046914">
    <property type="term" value="F:transition metal ion binding"/>
    <property type="evidence" value="ECO:0007669"/>
    <property type="project" value="InterPro"/>
</dbReference>
<dbReference type="GO" id="GO:0046983">
    <property type="term" value="F:protein dimerization activity"/>
    <property type="evidence" value="ECO:0007669"/>
    <property type="project" value="InterPro"/>
</dbReference>
<feature type="domain" description="HTH dtxR-type" evidence="14">
    <location>
        <begin position="1"/>
        <end position="64"/>
    </location>
</feature>
<dbReference type="InterPro" id="IPR007167">
    <property type="entry name" value="Fe-transptr_FeoA-like"/>
</dbReference>
<evidence type="ECO:0000256" key="3">
    <source>
        <dbReference type="ARBA" id="ARBA00011738"/>
    </source>
</evidence>
<dbReference type="AlphaFoldDB" id="A0A967E026"/>
<gene>
    <name evidence="15" type="ORF">G7034_11275</name>
</gene>
<name>A0A967E026_9FLAO</name>
<dbReference type="Pfam" id="PF02742">
    <property type="entry name" value="Fe_dep_repr_C"/>
    <property type="match status" value="1"/>
</dbReference>
<organism evidence="15 16">
    <name type="scientific">Psychroflexus maritimus</name>
    <dbReference type="NCBI Taxonomy" id="2714865"/>
    <lineage>
        <taxon>Bacteria</taxon>
        <taxon>Pseudomonadati</taxon>
        <taxon>Bacteroidota</taxon>
        <taxon>Flavobacteriia</taxon>
        <taxon>Flavobacteriales</taxon>
        <taxon>Flavobacteriaceae</taxon>
        <taxon>Psychroflexus</taxon>
    </lineage>
</organism>
<dbReference type="InterPro" id="IPR036390">
    <property type="entry name" value="WH_DNA-bd_sf"/>
</dbReference>
<evidence type="ECO:0000313" key="16">
    <source>
        <dbReference type="Proteomes" id="UP000643701"/>
    </source>
</evidence>
<proteinExistence type="inferred from homology"/>
<sequence length="220" mass="25201">MYSLSEENYLKAIFQLERNANEGVSTNAIAEKMETKASSVTDMIKRLSEKKLVSYRKYKGVKLSALGKDTAVQIIRKHRLWEVFLVDQLNFSWDEVHEVAEQLEHIKSKKLIKELDKFLDYPTMDPHGDPIPDENGNIIVANKLLLNEINPGKTTVCVGVKDTSTDFLKYLDKNNIALGKTIHIQEKEAFDESMLISIDQQELRISKLVSSNIYVKEQNQ</sequence>
<evidence type="ECO:0000256" key="8">
    <source>
        <dbReference type="ARBA" id="ARBA00023125"/>
    </source>
</evidence>
<accession>A0A967E026</accession>
<dbReference type="InterPro" id="IPR038157">
    <property type="entry name" value="FeoA_core_dom"/>
</dbReference>
<dbReference type="InterPro" id="IPR022689">
    <property type="entry name" value="Iron_dep_repressor"/>
</dbReference>
<keyword evidence="10" id="KW-0804">Transcription</keyword>
<comment type="subcellular location">
    <subcellularLocation>
        <location evidence="1">Cytoplasm</location>
    </subcellularLocation>
</comment>
<evidence type="ECO:0000256" key="5">
    <source>
        <dbReference type="ARBA" id="ARBA00022490"/>
    </source>
</evidence>
<evidence type="ECO:0000256" key="10">
    <source>
        <dbReference type="ARBA" id="ARBA00023163"/>
    </source>
</evidence>
<dbReference type="Proteomes" id="UP000643701">
    <property type="component" value="Unassembled WGS sequence"/>
</dbReference>
<keyword evidence="5" id="KW-0963">Cytoplasm</keyword>
<dbReference type="RefSeq" id="WP_166401061.1">
    <property type="nucleotide sequence ID" value="NZ_JAANAS010000105.1"/>
</dbReference>
<dbReference type="InterPro" id="IPR050536">
    <property type="entry name" value="DtxR_MntR_Metal-Reg"/>
</dbReference>
<dbReference type="GO" id="GO:0005737">
    <property type="term" value="C:cytoplasm"/>
    <property type="evidence" value="ECO:0007669"/>
    <property type="project" value="UniProtKB-SubCell"/>
</dbReference>
<dbReference type="Gene3D" id="1.10.10.10">
    <property type="entry name" value="Winged helix-like DNA-binding domain superfamily/Winged helix DNA-binding domain"/>
    <property type="match status" value="1"/>
</dbReference>
<dbReference type="Gene3D" id="1.10.60.10">
    <property type="entry name" value="Iron dependent repressor, metal binding and dimerisation domain"/>
    <property type="match status" value="1"/>
</dbReference>
<comment type="function">
    <text evidence="12">In the presence of manganese, represses expression of mntH and mntS. Up-regulates expression of mntP.</text>
</comment>
<evidence type="ECO:0000256" key="9">
    <source>
        <dbReference type="ARBA" id="ARBA00023159"/>
    </source>
</evidence>
<dbReference type="InterPro" id="IPR001367">
    <property type="entry name" value="Fe_dep_repressor"/>
</dbReference>
<dbReference type="SUPFAM" id="SSF47979">
    <property type="entry name" value="Iron-dependent repressor protein, dimerization domain"/>
    <property type="match status" value="1"/>
</dbReference>
<evidence type="ECO:0000256" key="4">
    <source>
        <dbReference type="ARBA" id="ARBA00022386"/>
    </source>
</evidence>
<evidence type="ECO:0000256" key="7">
    <source>
        <dbReference type="ARBA" id="ARBA00023015"/>
    </source>
</evidence>
<dbReference type="PROSITE" id="PS50944">
    <property type="entry name" value="HTH_DTXR"/>
    <property type="match status" value="1"/>
</dbReference>
<keyword evidence="8" id="KW-0238">DNA-binding</keyword>
<keyword evidence="6" id="KW-0678">Repressor</keyword>
<dbReference type="SMART" id="SM00529">
    <property type="entry name" value="HTH_DTXR"/>
    <property type="match status" value="1"/>
</dbReference>
<reference evidence="15" key="1">
    <citation type="submission" date="2020-03" db="EMBL/GenBank/DDBJ databases">
        <title>Psychroflexus Maritimus sp. nov., isolate from marine sediment.</title>
        <authorList>
            <person name="Zhong Y.-L."/>
        </authorList>
    </citation>
    <scope>NUCLEOTIDE SEQUENCE</scope>
    <source>
        <strain evidence="15">C1</strain>
    </source>
</reference>
<protein>
    <recommendedName>
        <fullName evidence="4">Transcriptional regulator MntR</fullName>
    </recommendedName>
    <alternativeName>
        <fullName evidence="13">Manganese transport regulator</fullName>
    </alternativeName>
</protein>
<keyword evidence="11" id="KW-0464">Manganese</keyword>
<evidence type="ECO:0000256" key="12">
    <source>
        <dbReference type="ARBA" id="ARBA00025185"/>
    </source>
</evidence>
<dbReference type="InterPro" id="IPR036421">
    <property type="entry name" value="Fe_dep_repressor_sf"/>
</dbReference>
<dbReference type="EMBL" id="JAANAS010000105">
    <property type="protein sequence ID" value="NGZ90828.1"/>
    <property type="molecule type" value="Genomic_DNA"/>
</dbReference>
<evidence type="ECO:0000313" key="15">
    <source>
        <dbReference type="EMBL" id="NGZ90828.1"/>
    </source>
</evidence>
<comment type="subunit">
    <text evidence="3">Homodimer.</text>
</comment>
<keyword evidence="9" id="KW-0010">Activator</keyword>
<dbReference type="Pfam" id="PF01325">
    <property type="entry name" value="Fe_dep_repress"/>
    <property type="match status" value="1"/>
</dbReference>
<dbReference type="PANTHER" id="PTHR33238">
    <property type="entry name" value="IRON (METAL) DEPENDENT REPRESSOR, DTXR FAMILY"/>
    <property type="match status" value="1"/>
</dbReference>
<keyword evidence="7" id="KW-0805">Transcription regulation</keyword>
<dbReference type="SUPFAM" id="SSF46785">
    <property type="entry name" value="Winged helix' DNA-binding domain"/>
    <property type="match status" value="1"/>
</dbReference>
<dbReference type="PANTHER" id="PTHR33238:SF11">
    <property type="entry name" value="TRANSCRIPTIONAL REGULATOR MNTR"/>
    <property type="match status" value="1"/>
</dbReference>
<evidence type="ECO:0000256" key="2">
    <source>
        <dbReference type="ARBA" id="ARBA00007871"/>
    </source>
</evidence>
<keyword evidence="16" id="KW-1185">Reference proteome</keyword>
<dbReference type="GO" id="GO:0003677">
    <property type="term" value="F:DNA binding"/>
    <property type="evidence" value="ECO:0007669"/>
    <property type="project" value="UniProtKB-KW"/>
</dbReference>
<evidence type="ECO:0000256" key="1">
    <source>
        <dbReference type="ARBA" id="ARBA00004496"/>
    </source>
</evidence>
<evidence type="ECO:0000259" key="14">
    <source>
        <dbReference type="PROSITE" id="PS50944"/>
    </source>
</evidence>
<dbReference type="GO" id="GO:0003700">
    <property type="term" value="F:DNA-binding transcription factor activity"/>
    <property type="evidence" value="ECO:0007669"/>
    <property type="project" value="InterPro"/>
</dbReference>
<dbReference type="Gene3D" id="2.30.30.90">
    <property type="match status" value="1"/>
</dbReference>
<evidence type="ECO:0000256" key="11">
    <source>
        <dbReference type="ARBA" id="ARBA00023211"/>
    </source>
</evidence>
<evidence type="ECO:0000256" key="6">
    <source>
        <dbReference type="ARBA" id="ARBA00022491"/>
    </source>
</evidence>
<dbReference type="Pfam" id="PF04023">
    <property type="entry name" value="FeoA"/>
    <property type="match status" value="1"/>
</dbReference>
<comment type="caution">
    <text evidence="15">The sequence shown here is derived from an EMBL/GenBank/DDBJ whole genome shotgun (WGS) entry which is preliminary data.</text>
</comment>
<evidence type="ECO:0000256" key="13">
    <source>
        <dbReference type="ARBA" id="ARBA00032593"/>
    </source>
</evidence>
<dbReference type="InterPro" id="IPR022687">
    <property type="entry name" value="HTH_DTXR"/>
</dbReference>
<dbReference type="InterPro" id="IPR036388">
    <property type="entry name" value="WH-like_DNA-bd_sf"/>
</dbReference>